<comment type="similarity">
    <text evidence="2">Belongs to the UPF0410 family.</text>
</comment>
<keyword evidence="3" id="KW-1003">Cell membrane</keyword>
<gene>
    <name evidence="8" type="ORF">SAMN05421875_11743</name>
</gene>
<proteinExistence type="inferred from homology"/>
<evidence type="ECO:0000313" key="8">
    <source>
        <dbReference type="EMBL" id="SEA55493.1"/>
    </source>
</evidence>
<keyword evidence="9" id="KW-1185">Reference proteome</keyword>
<name>A0A1H4C5C0_9BURK</name>
<organism evidence="8 9">
    <name type="scientific">Acidovorax soli</name>
    <dbReference type="NCBI Taxonomy" id="592050"/>
    <lineage>
        <taxon>Bacteria</taxon>
        <taxon>Pseudomonadati</taxon>
        <taxon>Pseudomonadota</taxon>
        <taxon>Betaproteobacteria</taxon>
        <taxon>Burkholderiales</taxon>
        <taxon>Comamonadaceae</taxon>
        <taxon>Acidovorax</taxon>
    </lineage>
</organism>
<keyword evidence="6 7" id="KW-0472">Membrane</keyword>
<feature type="transmembrane region" description="Helical" evidence="7">
    <location>
        <begin position="60"/>
        <end position="79"/>
    </location>
</feature>
<dbReference type="AlphaFoldDB" id="A0A1H4C5C0"/>
<dbReference type="EMBL" id="FNQJ01000017">
    <property type="protein sequence ID" value="SEA55493.1"/>
    <property type="molecule type" value="Genomic_DNA"/>
</dbReference>
<evidence type="ECO:0000256" key="6">
    <source>
        <dbReference type="ARBA" id="ARBA00023136"/>
    </source>
</evidence>
<evidence type="ECO:0000256" key="4">
    <source>
        <dbReference type="ARBA" id="ARBA00022692"/>
    </source>
</evidence>
<comment type="subcellular location">
    <subcellularLocation>
        <location evidence="1">Cell membrane</location>
        <topology evidence="1">Multi-pass membrane protein</topology>
    </subcellularLocation>
</comment>
<dbReference type="PANTHER" id="PTHR33884">
    <property type="entry name" value="UPF0410 PROTEIN YMGE"/>
    <property type="match status" value="1"/>
</dbReference>
<dbReference type="InterPro" id="IPR007341">
    <property type="entry name" value="Transgly_assoc"/>
</dbReference>
<keyword evidence="5 7" id="KW-1133">Transmembrane helix</keyword>
<dbReference type="Proteomes" id="UP000199002">
    <property type="component" value="Unassembled WGS sequence"/>
</dbReference>
<evidence type="ECO:0000256" key="5">
    <source>
        <dbReference type="ARBA" id="ARBA00022989"/>
    </source>
</evidence>
<dbReference type="Pfam" id="PF04226">
    <property type="entry name" value="Transgly_assoc"/>
    <property type="match status" value="1"/>
</dbReference>
<evidence type="ECO:0000256" key="7">
    <source>
        <dbReference type="SAM" id="Phobius"/>
    </source>
</evidence>
<keyword evidence="4 7" id="KW-0812">Transmembrane</keyword>
<accession>A0A1H4C5C0</accession>
<evidence type="ECO:0000256" key="3">
    <source>
        <dbReference type="ARBA" id="ARBA00022475"/>
    </source>
</evidence>
<evidence type="ECO:0000313" key="9">
    <source>
        <dbReference type="Proteomes" id="UP000199002"/>
    </source>
</evidence>
<reference evidence="9" key="1">
    <citation type="submission" date="2016-10" db="EMBL/GenBank/DDBJ databases">
        <authorList>
            <person name="Varghese N."/>
            <person name="Submissions S."/>
        </authorList>
    </citation>
    <scope>NUCLEOTIDE SEQUENCE [LARGE SCALE GENOMIC DNA]</scope>
    <source>
        <strain evidence="9">DSM 25157</strain>
    </source>
</reference>
<dbReference type="STRING" id="592050.SAMN05421875_11743"/>
<dbReference type="PANTHER" id="PTHR33884:SF7">
    <property type="entry name" value="BSL8023 PROTEIN"/>
    <property type="match status" value="1"/>
</dbReference>
<sequence length="82" mass="8497">MMHWVWTVLIGFLAGFVAKMITPGKGPSGFIMTAVLGVAGSVAASFIGQRLGWYGAGNTAGFIGSVVGAAVLLLVYHLVTRE</sequence>
<protein>
    <submittedName>
        <fullName evidence="8">Uncharacterized membrane protein YeaQ/YmgE, transglycosylase-associated protein family</fullName>
    </submittedName>
</protein>
<feature type="transmembrane region" description="Helical" evidence="7">
    <location>
        <begin position="28"/>
        <end position="48"/>
    </location>
</feature>
<dbReference type="GO" id="GO:0005886">
    <property type="term" value="C:plasma membrane"/>
    <property type="evidence" value="ECO:0007669"/>
    <property type="project" value="UniProtKB-SubCell"/>
</dbReference>
<evidence type="ECO:0000256" key="1">
    <source>
        <dbReference type="ARBA" id="ARBA00004651"/>
    </source>
</evidence>
<evidence type="ECO:0000256" key="2">
    <source>
        <dbReference type="ARBA" id="ARBA00011006"/>
    </source>
</evidence>